<proteinExistence type="predicted"/>
<evidence type="ECO:0000256" key="1">
    <source>
        <dbReference type="SAM" id="Phobius"/>
    </source>
</evidence>
<feature type="domain" description="PEGA" evidence="2">
    <location>
        <begin position="36"/>
        <end position="107"/>
    </location>
</feature>
<feature type="domain" description="PEGA" evidence="2">
    <location>
        <begin position="184"/>
        <end position="250"/>
    </location>
</feature>
<sequence length="438" mass="46037">MNKFYLVLVLLAAVAVLAAPAAAEVTLGGSVGGSTATISVTSSPSGAEVYDAGTYQGTTPCNIIVHTTATPIDHDIVVSKNGYYDYHHYIGDVYTDQYITVNAVLTPVVLTGYLDISSSPSGANVYVDGIYKGTSPLVASVDAGSHSIRMEKPGYDTWYGTYRVSSGDTAQVYASLGPSVTYGYINVHSTPSGANVYVDGTYRDNTPEVISVTAGTSHEVQVVYSGYEVYQQTVTVSTGSTVYLDANLVTSSDAYLKIASSPSGAAVYVDGNYCGNTGYSSGSSMNYMSIGPLTAGTHAVMLKLDGYNTYTSTVTLSPNEIRTMSVTLTQSAPTPSGNAGLHMASTPSGAEVYVDNAFRGYTPVYLSDISEGRHTVLLKHTGYNDWTEYVVFTAGQTVEKDVTMSPASVPPAPTQSPFPVLAFAGLAAAAVFAVRRMY</sequence>
<comment type="caution">
    <text evidence="3">The sequence shown here is derived from an EMBL/GenBank/DDBJ whole genome shotgun (WGS) entry which is preliminary data.</text>
</comment>
<keyword evidence="1" id="KW-0472">Membrane</keyword>
<dbReference type="PANTHER" id="PTHR36194:SF1">
    <property type="entry name" value="S-LAYER-LIKE PROTEIN"/>
    <property type="match status" value="1"/>
</dbReference>
<accession>A0ABT4IJY6</accession>
<dbReference type="Pfam" id="PF08308">
    <property type="entry name" value="PEGA"/>
    <property type="match status" value="5"/>
</dbReference>
<gene>
    <name evidence="3" type="ORF">O0S09_01190</name>
</gene>
<feature type="domain" description="PEGA" evidence="2">
    <location>
        <begin position="341"/>
        <end position="406"/>
    </location>
</feature>
<keyword evidence="4" id="KW-1185">Reference proteome</keyword>
<keyword evidence="1" id="KW-0812">Transmembrane</keyword>
<dbReference type="Proteomes" id="UP001141336">
    <property type="component" value="Unassembled WGS sequence"/>
</dbReference>
<evidence type="ECO:0000313" key="4">
    <source>
        <dbReference type="Proteomes" id="UP001141336"/>
    </source>
</evidence>
<evidence type="ECO:0000259" key="2">
    <source>
        <dbReference type="Pfam" id="PF08308"/>
    </source>
</evidence>
<dbReference type="InterPro" id="IPR013229">
    <property type="entry name" value="PEGA"/>
</dbReference>
<dbReference type="EMBL" id="JAPTGC010000001">
    <property type="protein sequence ID" value="MCZ0861871.1"/>
    <property type="molecule type" value="Genomic_DNA"/>
</dbReference>
<evidence type="ECO:0000313" key="3">
    <source>
        <dbReference type="EMBL" id="MCZ0861871.1"/>
    </source>
</evidence>
<feature type="domain" description="PEGA" evidence="2">
    <location>
        <begin position="256"/>
        <end position="331"/>
    </location>
</feature>
<feature type="domain" description="PEGA" evidence="2">
    <location>
        <begin position="112"/>
        <end position="176"/>
    </location>
</feature>
<keyword evidence="1" id="KW-1133">Transmembrane helix</keyword>
<organism evidence="3 4">
    <name type="scientific">Methanocorpusculum vombati</name>
    <dbReference type="NCBI Taxonomy" id="3002864"/>
    <lineage>
        <taxon>Archaea</taxon>
        <taxon>Methanobacteriati</taxon>
        <taxon>Methanobacteriota</taxon>
        <taxon>Stenosarchaea group</taxon>
        <taxon>Methanomicrobia</taxon>
        <taxon>Methanomicrobiales</taxon>
        <taxon>Methanocorpusculaceae</taxon>
        <taxon>Methanocorpusculum</taxon>
    </lineage>
</organism>
<name>A0ABT4IJY6_9EURY</name>
<reference evidence="3" key="1">
    <citation type="submission" date="2022-12" db="EMBL/GenBank/DDBJ databases">
        <title>Isolation and characterisation of novel Methanocorpusculum spp. from native Australian herbivores indicates the genus is ancestrally host-associated.</title>
        <authorList>
            <person name="Volmer J.G."/>
            <person name="Soo R.M."/>
            <person name="Evans P.N."/>
            <person name="Hoedt E.C."/>
            <person name="Astorga Alsina A.L."/>
            <person name="Woodcroft B.J."/>
            <person name="Tyson G.W."/>
            <person name="Hugenholtz P."/>
            <person name="Morrison M."/>
        </authorList>
    </citation>
    <scope>NUCLEOTIDE SEQUENCE</scope>
    <source>
        <strain evidence="3">CW153</strain>
    </source>
</reference>
<dbReference type="PANTHER" id="PTHR36194">
    <property type="entry name" value="S-LAYER-LIKE PROTEIN"/>
    <property type="match status" value="1"/>
</dbReference>
<dbReference type="Gene3D" id="2.60.40.1120">
    <property type="entry name" value="Carboxypeptidase-like, regulatory domain"/>
    <property type="match status" value="1"/>
</dbReference>
<protein>
    <submittedName>
        <fullName evidence="3">PEGA domain-containing protein</fullName>
    </submittedName>
</protein>
<feature type="transmembrane region" description="Helical" evidence="1">
    <location>
        <begin position="416"/>
        <end position="434"/>
    </location>
</feature>